<keyword evidence="1" id="KW-1133">Transmembrane helix</keyword>
<protein>
    <submittedName>
        <fullName evidence="2">B-box zinc finger protein</fullName>
    </submittedName>
</protein>
<feature type="transmembrane region" description="Helical" evidence="1">
    <location>
        <begin position="163"/>
        <end position="185"/>
    </location>
</feature>
<dbReference type="EMBL" id="JBEVCJ010000016">
    <property type="protein sequence ID" value="MET1256033.1"/>
    <property type="molecule type" value="Genomic_DNA"/>
</dbReference>
<accession>A0ABV2BVQ7</accession>
<keyword evidence="1" id="KW-0472">Membrane</keyword>
<keyword evidence="1" id="KW-0812">Transmembrane</keyword>
<dbReference type="CDD" id="cd19756">
    <property type="entry name" value="Bbox2"/>
    <property type="match status" value="1"/>
</dbReference>
<reference evidence="2 3" key="1">
    <citation type="submission" date="2024-06" db="EMBL/GenBank/DDBJ databases">
        <authorList>
            <person name="Li F."/>
        </authorList>
    </citation>
    <scope>NUCLEOTIDE SEQUENCE [LARGE SCALE GENOMIC DNA]</scope>
    <source>
        <strain evidence="2 3">GXAS 311</strain>
    </source>
</reference>
<feature type="transmembrane region" description="Helical" evidence="1">
    <location>
        <begin position="240"/>
        <end position="261"/>
    </location>
</feature>
<evidence type="ECO:0000313" key="3">
    <source>
        <dbReference type="Proteomes" id="UP001548189"/>
    </source>
</evidence>
<keyword evidence="3" id="KW-1185">Reference proteome</keyword>
<organism evidence="2 3">
    <name type="scientific">Aliikangiella maris</name>
    <dbReference type="NCBI Taxonomy" id="3162458"/>
    <lineage>
        <taxon>Bacteria</taxon>
        <taxon>Pseudomonadati</taxon>
        <taxon>Pseudomonadota</taxon>
        <taxon>Gammaproteobacteria</taxon>
        <taxon>Oceanospirillales</taxon>
        <taxon>Pleioneaceae</taxon>
        <taxon>Aliikangiella</taxon>
    </lineage>
</organism>
<sequence length="464" mass="53199">MSHYCKYHPKQLAIWFCQSCDIYFCGQCVPPDKARYVPQCTLCRRSLKSLSVAVNLPPFWQRFSYLVKLPMNKVCLGLITGFALLLGLFPANPIGFVLLLLLMLPILELMLGSMEKVASGEGLGTKLKDFMLFENNNQFLKVSFICLTLNVAISRIYEMSPSIGIAISAFFILGVPASLIILMMEKSMLAMVNPIKIGFIIKQFKSAYLVLYGLLLAVAGLIYQFHFIADESTFWLVKSLVYVISLYLLMVVSVMSGYLVFQFHHELNFIVNRQSIYDFDPRIVQDKMAEVGIFIQEGRYEEAQKLLLDKIAEDKSDYDAYEKLILLYVVQDKKSFMVTIANQYFAQLLKDKKMLKAAKFYQKLTDKSIAFVPENIEVVIGLSHAMKTKNYFNIALPLIKAFKHKNVLVLGWEKLYLVEAQLLVEYANRQSDAIELLNFILKRSFDDDALQQAEEYLQFVQQIK</sequence>
<comment type="caution">
    <text evidence="2">The sequence shown here is derived from an EMBL/GenBank/DDBJ whole genome shotgun (WGS) entry which is preliminary data.</text>
</comment>
<proteinExistence type="predicted"/>
<name>A0ABV2BVQ7_9GAMM</name>
<evidence type="ECO:0000313" key="2">
    <source>
        <dbReference type="EMBL" id="MET1256033.1"/>
    </source>
</evidence>
<feature type="transmembrane region" description="Helical" evidence="1">
    <location>
        <begin position="206"/>
        <end position="228"/>
    </location>
</feature>
<gene>
    <name evidence="2" type="ORF">ABVT43_12915</name>
</gene>
<dbReference type="Proteomes" id="UP001548189">
    <property type="component" value="Unassembled WGS sequence"/>
</dbReference>
<evidence type="ECO:0000256" key="1">
    <source>
        <dbReference type="SAM" id="Phobius"/>
    </source>
</evidence>
<dbReference type="RefSeq" id="WP_353896619.1">
    <property type="nucleotide sequence ID" value="NZ_JBEVCJ010000016.1"/>
</dbReference>